<keyword evidence="4 7" id="KW-0560">Oxidoreductase</keyword>
<evidence type="ECO:0000313" key="7">
    <source>
        <dbReference type="EMBL" id="MFC6592145.1"/>
    </source>
</evidence>
<dbReference type="InterPro" id="IPR012133">
    <property type="entry name" value="Alpha-hydoxy_acid_DH_FMN"/>
</dbReference>
<dbReference type="PANTHER" id="PTHR10578:SF107">
    <property type="entry name" value="2-HYDROXYACID OXIDASE 1"/>
    <property type="match status" value="1"/>
</dbReference>
<dbReference type="InterPro" id="IPR013785">
    <property type="entry name" value="Aldolase_TIM"/>
</dbReference>
<dbReference type="InterPro" id="IPR037396">
    <property type="entry name" value="FMN_HAD"/>
</dbReference>
<dbReference type="PANTHER" id="PTHR10578">
    <property type="entry name" value="S -2-HYDROXY-ACID OXIDASE-RELATED"/>
    <property type="match status" value="1"/>
</dbReference>
<keyword evidence="8" id="KW-1185">Reference proteome</keyword>
<accession>A0ABW1YG59</accession>
<comment type="caution">
    <text evidence="7">The sequence shown here is derived from an EMBL/GenBank/DDBJ whole genome shotgun (WGS) entry which is preliminary data.</text>
</comment>
<dbReference type="SUPFAM" id="SSF51395">
    <property type="entry name" value="FMN-linked oxidoreductases"/>
    <property type="match status" value="1"/>
</dbReference>
<dbReference type="GO" id="GO:0016491">
    <property type="term" value="F:oxidoreductase activity"/>
    <property type="evidence" value="ECO:0007669"/>
    <property type="project" value="UniProtKB-KW"/>
</dbReference>
<dbReference type="InterPro" id="IPR008259">
    <property type="entry name" value="FMN_hydac_DH_AS"/>
</dbReference>
<evidence type="ECO:0000259" key="6">
    <source>
        <dbReference type="PROSITE" id="PS51349"/>
    </source>
</evidence>
<sequence length="359" mass="38186">MTPEDCLNLHELEALGRAELLKAAHPSVLDYYLGGAGDERTLRENRSAWAQWRLRPRMLADVSSVDTATEVLGLPLSSPIAVAPSAMHGLAHPEGECAVAAAAAAAGSLMTLSTLSTRTLEEVGTAAGGRWWFQLYLYRDREVSRALIQRAQAAGARALVLTVDAPVVGRREAMLRRPLVLPAGLELPNVGPRTTGQESLTHLAYFDSLMDMTLSWRDLEWLRGVTDLPLVLKGILTAEDAALAREHGAHIWVSNHGGRQLDGAVTAPEVLGEVVAAAGDREVYVDGGVTRGGDVLRALALGARAVFLGRAALWGLAAGGQAGVARTLQLLEEELVLDMALCGKTALSQLGPDLLRRAP</sequence>
<dbReference type="EC" id="1.-.-.-" evidence="7"/>
<evidence type="ECO:0000313" key="8">
    <source>
        <dbReference type="Proteomes" id="UP001596297"/>
    </source>
</evidence>
<dbReference type="Pfam" id="PF01070">
    <property type="entry name" value="FMN_dh"/>
    <property type="match status" value="1"/>
</dbReference>
<comment type="cofactor">
    <cofactor evidence="1">
        <name>FMN</name>
        <dbReference type="ChEBI" id="CHEBI:58210"/>
    </cofactor>
</comment>
<gene>
    <name evidence="7" type="ORF">ACFP81_09115</name>
</gene>
<keyword evidence="2" id="KW-0285">Flavoprotein</keyword>
<proteinExistence type="inferred from homology"/>
<dbReference type="PIRSF" id="PIRSF000138">
    <property type="entry name" value="Al-hdrx_acd_dh"/>
    <property type="match status" value="1"/>
</dbReference>
<dbReference type="Proteomes" id="UP001596297">
    <property type="component" value="Unassembled WGS sequence"/>
</dbReference>
<dbReference type="Gene3D" id="3.20.20.70">
    <property type="entry name" value="Aldolase class I"/>
    <property type="match status" value="1"/>
</dbReference>
<comment type="similarity">
    <text evidence="5">Belongs to the FMN-dependent alpha-hydroxy acid dehydrogenase family.</text>
</comment>
<evidence type="ECO:0000256" key="5">
    <source>
        <dbReference type="ARBA" id="ARBA00024042"/>
    </source>
</evidence>
<dbReference type="EMBL" id="JBHSWD010000001">
    <property type="protein sequence ID" value="MFC6592145.1"/>
    <property type="molecule type" value="Genomic_DNA"/>
</dbReference>
<dbReference type="PROSITE" id="PS51349">
    <property type="entry name" value="FMN_HYDROXY_ACID_DH_2"/>
    <property type="match status" value="1"/>
</dbReference>
<evidence type="ECO:0000256" key="1">
    <source>
        <dbReference type="ARBA" id="ARBA00001917"/>
    </source>
</evidence>
<name>A0ABW1YG59_9DEIO</name>
<dbReference type="PROSITE" id="PS00557">
    <property type="entry name" value="FMN_HYDROXY_ACID_DH_1"/>
    <property type="match status" value="1"/>
</dbReference>
<keyword evidence="3" id="KW-0288">FMN</keyword>
<reference evidence="8" key="1">
    <citation type="journal article" date="2019" name="Int. J. Syst. Evol. Microbiol.">
        <title>The Global Catalogue of Microorganisms (GCM) 10K type strain sequencing project: providing services to taxonomists for standard genome sequencing and annotation.</title>
        <authorList>
            <consortium name="The Broad Institute Genomics Platform"/>
            <consortium name="The Broad Institute Genome Sequencing Center for Infectious Disease"/>
            <person name="Wu L."/>
            <person name="Ma J."/>
        </authorList>
    </citation>
    <scope>NUCLEOTIDE SEQUENCE [LARGE SCALE GENOMIC DNA]</scope>
    <source>
        <strain evidence="8">CGMCC 1.15772</strain>
    </source>
</reference>
<evidence type="ECO:0000256" key="4">
    <source>
        <dbReference type="ARBA" id="ARBA00023002"/>
    </source>
</evidence>
<organism evidence="7 8">
    <name type="scientific">Deinococcus lacus</name>
    <dbReference type="NCBI Taxonomy" id="392561"/>
    <lineage>
        <taxon>Bacteria</taxon>
        <taxon>Thermotogati</taxon>
        <taxon>Deinococcota</taxon>
        <taxon>Deinococci</taxon>
        <taxon>Deinococcales</taxon>
        <taxon>Deinococcaceae</taxon>
        <taxon>Deinococcus</taxon>
    </lineage>
</organism>
<dbReference type="RefSeq" id="WP_380083158.1">
    <property type="nucleotide sequence ID" value="NZ_JBHSWD010000001.1"/>
</dbReference>
<evidence type="ECO:0000256" key="3">
    <source>
        <dbReference type="ARBA" id="ARBA00022643"/>
    </source>
</evidence>
<dbReference type="CDD" id="cd02809">
    <property type="entry name" value="alpha_hydroxyacid_oxid_FMN"/>
    <property type="match status" value="1"/>
</dbReference>
<protein>
    <submittedName>
        <fullName evidence="7">Alpha-hydroxy acid oxidase</fullName>
        <ecNumber evidence="7">1.-.-.-</ecNumber>
    </submittedName>
</protein>
<evidence type="ECO:0000256" key="2">
    <source>
        <dbReference type="ARBA" id="ARBA00022630"/>
    </source>
</evidence>
<dbReference type="InterPro" id="IPR000262">
    <property type="entry name" value="FMN-dep_DH"/>
</dbReference>
<feature type="domain" description="FMN hydroxy acid dehydrogenase" evidence="6">
    <location>
        <begin position="5"/>
        <end position="359"/>
    </location>
</feature>